<name>A0A8S1H4N8_9PELO</name>
<sequence length="208" mass="23279">MQEKRKTDMANGAVFLGGQRERGRGVVERVGGASAERQPIADLVSRHSSSFCTSRGGKTTVSRLQEEERLKKIRRTNRHLEDQQFDGSFVFAQDNERAAFVVARLEAKEDKRRHRVEIRPDWSRRPDEQQFASATEHILPVDGTGGAAQNGRMETGAATRYKQLRSGINRRRWLGWHLQTNGRALSPPVACSAQKAPHLIASPVLSPS</sequence>
<comment type="caution">
    <text evidence="1">The sequence shown here is derived from an EMBL/GenBank/DDBJ whole genome shotgun (WGS) entry which is preliminary data.</text>
</comment>
<dbReference type="EMBL" id="CAJGYM010000008">
    <property type="protein sequence ID" value="CAD6188410.1"/>
    <property type="molecule type" value="Genomic_DNA"/>
</dbReference>
<protein>
    <submittedName>
        <fullName evidence="1">Uncharacterized protein</fullName>
    </submittedName>
</protein>
<accession>A0A8S1H4N8</accession>
<organism evidence="1 2">
    <name type="scientific">Caenorhabditis auriculariae</name>
    <dbReference type="NCBI Taxonomy" id="2777116"/>
    <lineage>
        <taxon>Eukaryota</taxon>
        <taxon>Metazoa</taxon>
        <taxon>Ecdysozoa</taxon>
        <taxon>Nematoda</taxon>
        <taxon>Chromadorea</taxon>
        <taxon>Rhabditida</taxon>
        <taxon>Rhabditina</taxon>
        <taxon>Rhabditomorpha</taxon>
        <taxon>Rhabditoidea</taxon>
        <taxon>Rhabditidae</taxon>
        <taxon>Peloderinae</taxon>
        <taxon>Caenorhabditis</taxon>
    </lineage>
</organism>
<proteinExistence type="predicted"/>
<dbReference type="AlphaFoldDB" id="A0A8S1H4N8"/>
<reference evidence="1" key="1">
    <citation type="submission" date="2020-10" db="EMBL/GenBank/DDBJ databases">
        <authorList>
            <person name="Kikuchi T."/>
        </authorList>
    </citation>
    <scope>NUCLEOTIDE SEQUENCE</scope>
    <source>
        <strain evidence="1">NKZ352</strain>
    </source>
</reference>
<gene>
    <name evidence="1" type="ORF">CAUJ_LOCUS4329</name>
</gene>
<keyword evidence="2" id="KW-1185">Reference proteome</keyword>
<evidence type="ECO:0000313" key="2">
    <source>
        <dbReference type="Proteomes" id="UP000835052"/>
    </source>
</evidence>
<evidence type="ECO:0000313" key="1">
    <source>
        <dbReference type="EMBL" id="CAD6188410.1"/>
    </source>
</evidence>
<dbReference type="Proteomes" id="UP000835052">
    <property type="component" value="Unassembled WGS sequence"/>
</dbReference>